<evidence type="ECO:0000313" key="1">
    <source>
        <dbReference type="EMBL" id="MBX71342.1"/>
    </source>
</evidence>
<dbReference type="AlphaFoldDB" id="A0A2P2QWF9"/>
<proteinExistence type="predicted"/>
<sequence length="16" mass="1821">MHNTPTSSQSLNFIMI</sequence>
<accession>A0A2P2QWF9</accession>
<reference evidence="1" key="1">
    <citation type="submission" date="2018-02" db="EMBL/GenBank/DDBJ databases">
        <title>Rhizophora mucronata_Transcriptome.</title>
        <authorList>
            <person name="Meera S.P."/>
            <person name="Sreeshan A."/>
            <person name="Augustine A."/>
        </authorList>
    </citation>
    <scope>NUCLEOTIDE SEQUENCE</scope>
    <source>
        <tissue evidence="1">Leaf</tissue>
    </source>
</reference>
<protein>
    <submittedName>
        <fullName evidence="1">Uncharacterized protein</fullName>
    </submittedName>
</protein>
<name>A0A2P2QWF9_RHIMU</name>
<dbReference type="EMBL" id="GGEC01090858">
    <property type="protein sequence ID" value="MBX71342.1"/>
    <property type="molecule type" value="Transcribed_RNA"/>
</dbReference>
<organism evidence="1">
    <name type="scientific">Rhizophora mucronata</name>
    <name type="common">Asiatic mangrove</name>
    <dbReference type="NCBI Taxonomy" id="61149"/>
    <lineage>
        <taxon>Eukaryota</taxon>
        <taxon>Viridiplantae</taxon>
        <taxon>Streptophyta</taxon>
        <taxon>Embryophyta</taxon>
        <taxon>Tracheophyta</taxon>
        <taxon>Spermatophyta</taxon>
        <taxon>Magnoliopsida</taxon>
        <taxon>eudicotyledons</taxon>
        <taxon>Gunneridae</taxon>
        <taxon>Pentapetalae</taxon>
        <taxon>rosids</taxon>
        <taxon>fabids</taxon>
        <taxon>Malpighiales</taxon>
        <taxon>Rhizophoraceae</taxon>
        <taxon>Rhizophora</taxon>
    </lineage>
</organism>